<evidence type="ECO:0000313" key="1">
    <source>
        <dbReference type="EMBL" id="CAB4039582.1"/>
    </source>
</evidence>
<dbReference type="AlphaFoldDB" id="A0A6S7LP33"/>
<name>A0A6S7LP33_PARCT</name>
<dbReference type="EMBL" id="CACRXK020025592">
    <property type="protein sequence ID" value="CAB4039582.1"/>
    <property type="molecule type" value="Genomic_DNA"/>
</dbReference>
<comment type="caution">
    <text evidence="1">The sequence shown here is derived from an EMBL/GenBank/DDBJ whole genome shotgun (WGS) entry which is preliminary data.</text>
</comment>
<evidence type="ECO:0000313" key="2">
    <source>
        <dbReference type="Proteomes" id="UP001152795"/>
    </source>
</evidence>
<protein>
    <submittedName>
        <fullName evidence="1">Uncharacterized protein</fullName>
    </submittedName>
</protein>
<reference evidence="1" key="1">
    <citation type="submission" date="2020-04" db="EMBL/GenBank/DDBJ databases">
        <authorList>
            <person name="Alioto T."/>
            <person name="Alioto T."/>
            <person name="Gomez Garrido J."/>
        </authorList>
    </citation>
    <scope>NUCLEOTIDE SEQUENCE</scope>
    <source>
        <strain evidence="1">A484AB</strain>
    </source>
</reference>
<organism evidence="1 2">
    <name type="scientific">Paramuricea clavata</name>
    <name type="common">Red gorgonian</name>
    <name type="synonym">Violescent sea-whip</name>
    <dbReference type="NCBI Taxonomy" id="317549"/>
    <lineage>
        <taxon>Eukaryota</taxon>
        <taxon>Metazoa</taxon>
        <taxon>Cnidaria</taxon>
        <taxon>Anthozoa</taxon>
        <taxon>Octocorallia</taxon>
        <taxon>Malacalcyonacea</taxon>
        <taxon>Plexauridae</taxon>
        <taxon>Paramuricea</taxon>
    </lineage>
</organism>
<keyword evidence="2" id="KW-1185">Reference proteome</keyword>
<dbReference type="Proteomes" id="UP001152795">
    <property type="component" value="Unassembled WGS sequence"/>
</dbReference>
<dbReference type="OrthoDB" id="10058657at2759"/>
<proteinExistence type="predicted"/>
<feature type="non-terminal residue" evidence="1">
    <location>
        <position position="1"/>
    </location>
</feature>
<gene>
    <name evidence="1" type="ORF">PACLA_8A044002</name>
</gene>
<sequence length="165" mass="18838">HNLNKDEWQIRLKTLIEDNGVIIKPADKGSCVVVWDRDDYLAEGYLQLGNDKIYTKVENFADEKLGNLVGESNEMFQDLYDQGSISKDISYEYKNSGSLGRLYILPKIHRRLSNVPGRTVISNCGTCTEKASEFLDHHLKPIMKTGKSYIRDTGHFLEKLKEIGK</sequence>
<feature type="non-terminal residue" evidence="1">
    <location>
        <position position="165"/>
    </location>
</feature>
<accession>A0A6S7LP33</accession>